<dbReference type="Proteomes" id="UP000215335">
    <property type="component" value="Unassembled WGS sequence"/>
</dbReference>
<dbReference type="EMBL" id="NNAY01006619">
    <property type="protein sequence ID" value="OXU16374.1"/>
    <property type="molecule type" value="Genomic_DNA"/>
</dbReference>
<dbReference type="PROSITE" id="PS51029">
    <property type="entry name" value="MADF"/>
    <property type="match status" value="1"/>
</dbReference>
<evidence type="ECO:0000259" key="1">
    <source>
        <dbReference type="PROSITE" id="PS51029"/>
    </source>
</evidence>
<comment type="caution">
    <text evidence="2">The sequence shown here is derived from an EMBL/GenBank/DDBJ whole genome shotgun (WGS) entry which is preliminary data.</text>
</comment>
<dbReference type="InterPro" id="IPR006578">
    <property type="entry name" value="MADF-dom"/>
</dbReference>
<dbReference type="Pfam" id="PF10545">
    <property type="entry name" value="MADF_DNA_bdg"/>
    <property type="match status" value="1"/>
</dbReference>
<dbReference type="AlphaFoldDB" id="A0A232EDG3"/>
<evidence type="ECO:0000313" key="2">
    <source>
        <dbReference type="EMBL" id="OXU16374.1"/>
    </source>
</evidence>
<keyword evidence="3" id="KW-1185">Reference proteome</keyword>
<gene>
    <name evidence="2" type="ORF">TSAR_002712</name>
</gene>
<sequence length="214" mass="25958">MQAYEQIIVEEIQARPFIYNSIDLNHRNREKRKEAFIEISVIVNRVHPKIAEEIDGDGVARVYKNLRKHYCSINLKLLRNEIDRNALLPRRRDIMRHLTFLRYFVHHVEGGENFKFQCFHLLAVRDQVFVEKEYQLNYSFQLIPHSHRYLEKGDGVARVYKNLRKHYCSINLKLLRNEIDRNALLPRRRDIMRHLTFLRYFVHHVEGGENFKFE</sequence>
<accession>A0A232EDG3</accession>
<feature type="domain" description="MADF" evidence="1">
    <location>
        <begin position="7"/>
        <end position="106"/>
    </location>
</feature>
<name>A0A232EDG3_9HYME</name>
<protein>
    <recommendedName>
        <fullName evidence="1">MADF domain-containing protein</fullName>
    </recommendedName>
</protein>
<evidence type="ECO:0000313" key="3">
    <source>
        <dbReference type="Proteomes" id="UP000215335"/>
    </source>
</evidence>
<reference evidence="2 3" key="1">
    <citation type="journal article" date="2017" name="Curr. Biol.">
        <title>The Evolution of Venom by Co-option of Single-Copy Genes.</title>
        <authorList>
            <person name="Martinson E.O."/>
            <person name="Mrinalini"/>
            <person name="Kelkar Y.D."/>
            <person name="Chang C.H."/>
            <person name="Werren J.H."/>
        </authorList>
    </citation>
    <scope>NUCLEOTIDE SEQUENCE [LARGE SCALE GENOMIC DNA]</scope>
    <source>
        <strain evidence="2 3">Alberta</strain>
        <tissue evidence="2">Whole body</tissue>
    </source>
</reference>
<proteinExistence type="predicted"/>
<organism evidence="2 3">
    <name type="scientific">Trichomalopsis sarcophagae</name>
    <dbReference type="NCBI Taxonomy" id="543379"/>
    <lineage>
        <taxon>Eukaryota</taxon>
        <taxon>Metazoa</taxon>
        <taxon>Ecdysozoa</taxon>
        <taxon>Arthropoda</taxon>
        <taxon>Hexapoda</taxon>
        <taxon>Insecta</taxon>
        <taxon>Pterygota</taxon>
        <taxon>Neoptera</taxon>
        <taxon>Endopterygota</taxon>
        <taxon>Hymenoptera</taxon>
        <taxon>Apocrita</taxon>
        <taxon>Proctotrupomorpha</taxon>
        <taxon>Chalcidoidea</taxon>
        <taxon>Pteromalidae</taxon>
        <taxon>Pteromalinae</taxon>
        <taxon>Trichomalopsis</taxon>
    </lineage>
</organism>